<protein>
    <submittedName>
        <fullName evidence="4">Rossmann-like domain protein</fullName>
    </submittedName>
</protein>
<organism evidence="4 6">
    <name type="scientific">Legionella adelaidensis</name>
    <dbReference type="NCBI Taxonomy" id="45056"/>
    <lineage>
        <taxon>Bacteria</taxon>
        <taxon>Pseudomonadati</taxon>
        <taxon>Pseudomonadota</taxon>
        <taxon>Gammaproteobacteria</taxon>
        <taxon>Legionellales</taxon>
        <taxon>Legionellaceae</taxon>
        <taxon>Legionella</taxon>
    </lineage>
</organism>
<dbReference type="PANTHER" id="PTHR40459:SF1">
    <property type="entry name" value="CONSERVED HYPOTHETICAL ALANINE AND LEUCINE RICH PROTEIN"/>
    <property type="match status" value="1"/>
</dbReference>
<name>A0A0W0R2N2_9GAMM</name>
<proteinExistence type="predicted"/>
<evidence type="ECO:0000259" key="2">
    <source>
        <dbReference type="Pfam" id="PF10727"/>
    </source>
</evidence>
<dbReference type="OrthoDB" id="8650434at2"/>
<dbReference type="EMBL" id="LNKA01000002">
    <property type="protein sequence ID" value="KTC65335.1"/>
    <property type="molecule type" value="Genomic_DNA"/>
</dbReference>
<dbReference type="Proteomes" id="UP000281170">
    <property type="component" value="Plasmid 24"/>
</dbReference>
<dbReference type="AlphaFoldDB" id="A0A0W0R2N2"/>
<dbReference type="SUPFAM" id="SSF51735">
    <property type="entry name" value="NAD(P)-binding Rossmann-fold domains"/>
    <property type="match status" value="1"/>
</dbReference>
<dbReference type="PANTHER" id="PTHR40459">
    <property type="entry name" value="CONSERVED HYPOTHETICAL ALANINE AND LEUCINE RICH PROTEIN"/>
    <property type="match status" value="1"/>
</dbReference>
<dbReference type="KEGG" id="ladl:NCTC12735_01659"/>
<reference evidence="5 7" key="2">
    <citation type="submission" date="2018-12" db="EMBL/GenBank/DDBJ databases">
        <authorList>
            <consortium name="Pathogen Informatics"/>
        </authorList>
    </citation>
    <scope>NUCLEOTIDE SEQUENCE [LARGE SCALE GENOMIC DNA]</scope>
    <source>
        <strain evidence="5 7">NCTC12735</strain>
        <plasmid evidence="7">24</plasmid>
    </source>
</reference>
<evidence type="ECO:0000259" key="3">
    <source>
        <dbReference type="Pfam" id="PF10728"/>
    </source>
</evidence>
<keyword evidence="1" id="KW-0560">Oxidoreductase</keyword>
<dbReference type="InterPro" id="IPR019665">
    <property type="entry name" value="OxRdtase/DH_put_Rossmann_dom"/>
</dbReference>
<dbReference type="Pfam" id="PF10728">
    <property type="entry name" value="DUF2520"/>
    <property type="match status" value="1"/>
</dbReference>
<dbReference type="InterPro" id="IPR036291">
    <property type="entry name" value="NAD(P)-bd_dom_sf"/>
</dbReference>
<dbReference type="InterPro" id="IPR008927">
    <property type="entry name" value="6-PGluconate_DH-like_C_sf"/>
</dbReference>
<geneLocation type="plasmid" evidence="5 7">
    <name>24</name>
</geneLocation>
<dbReference type="RefSeq" id="WP_058462443.1">
    <property type="nucleotide sequence ID" value="NZ_CAAAHS010000016.1"/>
</dbReference>
<reference evidence="4 6" key="1">
    <citation type="submission" date="2015-11" db="EMBL/GenBank/DDBJ databases">
        <title>Identification of large and diverse effector repertoires of 38 Legionella species.</title>
        <authorList>
            <person name="Burstein D."/>
            <person name="Amaro F."/>
            <person name="Zusman T."/>
            <person name="Lifshitz Z."/>
            <person name="Cohen O."/>
            <person name="Gilbert J.A."/>
            <person name="Pupko T."/>
            <person name="Shuman H.A."/>
            <person name="Segal G."/>
        </authorList>
    </citation>
    <scope>NUCLEOTIDE SEQUENCE [LARGE SCALE GENOMIC DNA]</scope>
    <source>
        <strain evidence="4 6">1762-AUS-E</strain>
    </source>
</reference>
<dbReference type="InterPro" id="IPR018931">
    <property type="entry name" value="DUF2520"/>
</dbReference>
<evidence type="ECO:0000256" key="1">
    <source>
        <dbReference type="ARBA" id="ARBA00023002"/>
    </source>
</evidence>
<evidence type="ECO:0000313" key="7">
    <source>
        <dbReference type="Proteomes" id="UP000281170"/>
    </source>
</evidence>
<gene>
    <name evidence="4" type="ORF">Lade_1357</name>
    <name evidence="5" type="ORF">NCTC12735_01659</name>
</gene>
<keyword evidence="5" id="KW-0614">Plasmid</keyword>
<dbReference type="InterPro" id="IPR037108">
    <property type="entry name" value="TM1727-like_C_sf"/>
</dbReference>
<accession>A0A0W0R2N2</accession>
<dbReference type="Gene3D" id="1.10.1040.20">
    <property type="entry name" value="ProC-like, C-terminal domain"/>
    <property type="match status" value="1"/>
</dbReference>
<evidence type="ECO:0000313" key="4">
    <source>
        <dbReference type="EMBL" id="KTC65335.1"/>
    </source>
</evidence>
<dbReference type="Gene3D" id="3.40.50.720">
    <property type="entry name" value="NAD(P)-binding Rossmann-like Domain"/>
    <property type="match status" value="1"/>
</dbReference>
<feature type="domain" description="Putative oxidoreductase/dehydrogenase Rossmann-like" evidence="2">
    <location>
        <begin position="2"/>
        <end position="117"/>
    </location>
</feature>
<evidence type="ECO:0000313" key="5">
    <source>
        <dbReference type="EMBL" id="VEH86014.1"/>
    </source>
</evidence>
<dbReference type="PATRIC" id="fig|45056.6.peg.1402"/>
<feature type="domain" description="DUF2520" evidence="3">
    <location>
        <begin position="134"/>
        <end position="259"/>
    </location>
</feature>
<evidence type="ECO:0000313" key="6">
    <source>
        <dbReference type="Proteomes" id="UP000054859"/>
    </source>
</evidence>
<dbReference type="SUPFAM" id="SSF48179">
    <property type="entry name" value="6-phosphogluconate dehydrogenase C-terminal domain-like"/>
    <property type="match status" value="1"/>
</dbReference>
<dbReference type="STRING" id="45056.Lade_1357"/>
<dbReference type="EMBL" id="LR134433">
    <property type="protein sequence ID" value="VEH86014.1"/>
    <property type="molecule type" value="Genomic_DNA"/>
</dbReference>
<sequence>MKFNIIGCGRLGKNLALALVNCGLSIGGIYNKHIHTAVCAAKMIGAGTACSSLNDLPPADLLFITTPDDVIENIVADIQASTIQLTNTLVVHCSGVLSSQILNPLKTQGALVASLHPQKAITTTCTQAMFNGVFFSVEGDSKGVDYLKRLVTQMGAIIFSVNPEKKASYHAASVIASNYLVTLAYWAVNLYEDAGMDTQAAKQITENLMASSLRNIINNTDCSSALTGPLQRGDIQTITKHLQTLNKHTVEDLYKALAIATLPLTHLEKNTQDKLLEILKNNPIVV</sequence>
<dbReference type="GO" id="GO:0016491">
    <property type="term" value="F:oxidoreductase activity"/>
    <property type="evidence" value="ECO:0007669"/>
    <property type="project" value="UniProtKB-KW"/>
</dbReference>
<dbReference type="Proteomes" id="UP000054859">
    <property type="component" value="Unassembled WGS sequence"/>
</dbReference>
<dbReference type="Pfam" id="PF10727">
    <property type="entry name" value="Rossmann-like"/>
    <property type="match status" value="1"/>
</dbReference>
<keyword evidence="6" id="KW-1185">Reference proteome</keyword>